<dbReference type="GO" id="GO:0055085">
    <property type="term" value="P:transmembrane transport"/>
    <property type="evidence" value="ECO:0007669"/>
    <property type="project" value="InterPro"/>
</dbReference>
<dbReference type="STRING" id="1305731.GCA_000934705_03162"/>
<feature type="compositionally biased region" description="Low complexity" evidence="10">
    <location>
        <begin position="96"/>
        <end position="105"/>
    </location>
</feature>
<dbReference type="InterPro" id="IPR037682">
    <property type="entry name" value="TonB_C"/>
</dbReference>
<proteinExistence type="inferred from homology"/>
<evidence type="ECO:0000256" key="4">
    <source>
        <dbReference type="ARBA" id="ARBA00022475"/>
    </source>
</evidence>
<keyword evidence="3" id="KW-0813">Transport</keyword>
<dbReference type="PROSITE" id="PS52015">
    <property type="entry name" value="TONB_CTD"/>
    <property type="match status" value="1"/>
</dbReference>
<evidence type="ECO:0000313" key="14">
    <source>
        <dbReference type="Proteomes" id="UP000050416"/>
    </source>
</evidence>
<dbReference type="EMBL" id="LJZQ01000029">
    <property type="protein sequence ID" value="KPQ27375.1"/>
    <property type="molecule type" value="Genomic_DNA"/>
</dbReference>
<evidence type="ECO:0000313" key="13">
    <source>
        <dbReference type="EMBL" id="KPQ27375.1"/>
    </source>
</evidence>
<comment type="subcellular location">
    <subcellularLocation>
        <location evidence="1">Cell inner membrane</location>
        <topology evidence="1">Single-pass membrane protein</topology>
        <orientation evidence="1">Periplasmic side</orientation>
    </subcellularLocation>
</comment>
<evidence type="ECO:0000256" key="9">
    <source>
        <dbReference type="ARBA" id="ARBA00023136"/>
    </source>
</evidence>
<dbReference type="SUPFAM" id="SSF74653">
    <property type="entry name" value="TolA/TonB C-terminal domain"/>
    <property type="match status" value="1"/>
</dbReference>
<evidence type="ECO:0000256" key="1">
    <source>
        <dbReference type="ARBA" id="ARBA00004383"/>
    </source>
</evidence>
<evidence type="ECO:0000256" key="6">
    <source>
        <dbReference type="ARBA" id="ARBA00022692"/>
    </source>
</evidence>
<dbReference type="GO" id="GO:0031992">
    <property type="term" value="F:energy transducer activity"/>
    <property type="evidence" value="ECO:0007669"/>
    <property type="project" value="TreeGrafter"/>
</dbReference>
<evidence type="ECO:0000256" key="10">
    <source>
        <dbReference type="SAM" id="MobiDB-lite"/>
    </source>
</evidence>
<comment type="similarity">
    <text evidence="2">Belongs to the TonB family.</text>
</comment>
<evidence type="ECO:0000256" key="11">
    <source>
        <dbReference type="SAM" id="Phobius"/>
    </source>
</evidence>
<feature type="transmembrane region" description="Helical" evidence="11">
    <location>
        <begin position="12"/>
        <end position="33"/>
    </location>
</feature>
<keyword evidence="5" id="KW-0997">Cell inner membrane</keyword>
<dbReference type="Pfam" id="PF03544">
    <property type="entry name" value="TonB_C"/>
    <property type="match status" value="1"/>
</dbReference>
<comment type="caution">
    <text evidence="13">The sequence shown here is derived from an EMBL/GenBank/DDBJ whole genome shotgun (WGS) entry which is preliminary data.</text>
</comment>
<name>A0A0P7Z5W8_9GAMM</name>
<dbReference type="Gene3D" id="3.30.1150.10">
    <property type="match status" value="1"/>
</dbReference>
<dbReference type="PANTHER" id="PTHR33446:SF11">
    <property type="entry name" value="TONB3"/>
    <property type="match status" value="1"/>
</dbReference>
<dbReference type="NCBIfam" id="TIGR01352">
    <property type="entry name" value="tonB_Cterm"/>
    <property type="match status" value="1"/>
</dbReference>
<accession>A0A0P7Z5W8</accession>
<dbReference type="PANTHER" id="PTHR33446">
    <property type="entry name" value="PROTEIN TONB-RELATED"/>
    <property type="match status" value="1"/>
</dbReference>
<reference evidence="13 14" key="1">
    <citation type="submission" date="2015-09" db="EMBL/GenBank/DDBJ databases">
        <title>Identification and resolution of microdiversity through metagenomic sequencing of parallel consortia.</title>
        <authorList>
            <person name="Nelson W.C."/>
            <person name="Romine M.F."/>
            <person name="Lindemann S.R."/>
        </authorList>
    </citation>
    <scope>NUCLEOTIDE SEQUENCE [LARGE SCALE GENOMIC DNA]</scope>
    <source>
        <strain evidence="13">HL-55</strain>
    </source>
</reference>
<evidence type="ECO:0000256" key="8">
    <source>
        <dbReference type="ARBA" id="ARBA00022989"/>
    </source>
</evidence>
<dbReference type="Proteomes" id="UP000050416">
    <property type="component" value="Unassembled WGS sequence"/>
</dbReference>
<evidence type="ECO:0000256" key="5">
    <source>
        <dbReference type="ARBA" id="ARBA00022519"/>
    </source>
</evidence>
<keyword evidence="8 11" id="KW-1133">Transmembrane helix</keyword>
<sequence length="288" mass="32148">MAVQVSDFDRLSFTLFMAFAVHAIVVLGITFAPELPRSSAQTMEITLSQFSDDQAPDEADFLAQTSQQGSGSEDEPMEMTTPQPAEISQPELAQVQPEPQTTTRPQPREERAVVQTESPARRQVEQSEPTTEPDPEPLPRAERKSLMERSLEIASLEARFDAQQQAYARKPRVMRVTAASTLRSSNAWYVQNWVSKVTRVGNINYPTEARQAGLHGNLRMLVSLRKDGTIKEVAILQSSGSTVLDDAAIRIVRMAAPFSPFPEEMQQEVDELEIIRTWSFQQRGLTSG</sequence>
<dbReference type="InterPro" id="IPR006260">
    <property type="entry name" value="TonB/TolA_C"/>
</dbReference>
<feature type="region of interest" description="Disordered" evidence="10">
    <location>
        <begin position="64"/>
        <end position="142"/>
    </location>
</feature>
<evidence type="ECO:0000256" key="3">
    <source>
        <dbReference type="ARBA" id="ARBA00022448"/>
    </source>
</evidence>
<evidence type="ECO:0000259" key="12">
    <source>
        <dbReference type="PROSITE" id="PS52015"/>
    </source>
</evidence>
<dbReference type="GO" id="GO:0098797">
    <property type="term" value="C:plasma membrane protein complex"/>
    <property type="evidence" value="ECO:0007669"/>
    <property type="project" value="TreeGrafter"/>
</dbReference>
<evidence type="ECO:0000256" key="2">
    <source>
        <dbReference type="ARBA" id="ARBA00006555"/>
    </source>
</evidence>
<feature type="domain" description="TonB C-terminal" evidence="12">
    <location>
        <begin position="190"/>
        <end position="287"/>
    </location>
</feature>
<dbReference type="AlphaFoldDB" id="A0A0P7Z5W8"/>
<organism evidence="13 14">
    <name type="scientific">Marinobacter excellens HL-55</name>
    <dbReference type="NCBI Taxonomy" id="1305731"/>
    <lineage>
        <taxon>Bacteria</taxon>
        <taxon>Pseudomonadati</taxon>
        <taxon>Pseudomonadota</taxon>
        <taxon>Gammaproteobacteria</taxon>
        <taxon>Pseudomonadales</taxon>
        <taxon>Marinobacteraceae</taxon>
        <taxon>Marinobacter</taxon>
    </lineage>
</organism>
<keyword evidence="6 11" id="KW-0812">Transmembrane</keyword>
<dbReference type="OrthoDB" id="9803361at2"/>
<dbReference type="PATRIC" id="fig|1305731.5.peg.1768"/>
<evidence type="ECO:0000256" key="7">
    <source>
        <dbReference type="ARBA" id="ARBA00022927"/>
    </source>
</evidence>
<keyword evidence="9 11" id="KW-0472">Membrane</keyword>
<keyword evidence="4" id="KW-1003">Cell membrane</keyword>
<dbReference type="GO" id="GO:0015031">
    <property type="term" value="P:protein transport"/>
    <property type="evidence" value="ECO:0007669"/>
    <property type="project" value="UniProtKB-KW"/>
</dbReference>
<keyword evidence="7" id="KW-0653">Protein transport</keyword>
<gene>
    <name evidence="13" type="primary">tonB-2</name>
    <name evidence="13" type="ORF">HLUCCX14_15000</name>
</gene>
<protein>
    <submittedName>
        <fullName evidence="13">Periplasmic protein TonB</fullName>
    </submittedName>
</protein>
<dbReference type="InterPro" id="IPR051045">
    <property type="entry name" value="TonB-dependent_transducer"/>
</dbReference>